<dbReference type="PROSITE" id="PS00107">
    <property type="entry name" value="PROTEIN_KINASE_ATP"/>
    <property type="match status" value="1"/>
</dbReference>
<keyword evidence="4 5" id="KW-0067">ATP-binding</keyword>
<dbReference type="AlphaFoldDB" id="A0A2T6KM25"/>
<reference evidence="7 8" key="1">
    <citation type="submission" date="2018-04" db="EMBL/GenBank/DDBJ databases">
        <title>Genomic Encyclopedia of Archaeal and Bacterial Type Strains, Phase II (KMG-II): from individual species to whole genera.</title>
        <authorList>
            <person name="Goeker M."/>
        </authorList>
    </citation>
    <scope>NUCLEOTIDE SEQUENCE [LARGE SCALE GENOMIC DNA]</scope>
    <source>
        <strain evidence="7 8">DSM 29955</strain>
    </source>
</reference>
<evidence type="ECO:0000256" key="4">
    <source>
        <dbReference type="ARBA" id="ARBA00022840"/>
    </source>
</evidence>
<evidence type="ECO:0000256" key="2">
    <source>
        <dbReference type="ARBA" id="ARBA00022741"/>
    </source>
</evidence>
<dbReference type="InterPro" id="IPR017441">
    <property type="entry name" value="Protein_kinase_ATP_BS"/>
</dbReference>
<protein>
    <submittedName>
        <fullName evidence="7">Serine/threonine protein kinase</fullName>
    </submittedName>
</protein>
<keyword evidence="2 5" id="KW-0547">Nucleotide-binding</keyword>
<dbReference type="InterPro" id="IPR011009">
    <property type="entry name" value="Kinase-like_dom_sf"/>
</dbReference>
<evidence type="ECO:0000256" key="3">
    <source>
        <dbReference type="ARBA" id="ARBA00022777"/>
    </source>
</evidence>
<keyword evidence="1" id="KW-0808">Transferase</keyword>
<name>A0A2T6KM25_9RHOB</name>
<dbReference type="PANTHER" id="PTHR43289:SF6">
    <property type="entry name" value="SERINE_THREONINE-PROTEIN KINASE NEKL-3"/>
    <property type="match status" value="1"/>
</dbReference>
<proteinExistence type="predicted"/>
<dbReference type="Gene3D" id="1.10.510.10">
    <property type="entry name" value="Transferase(Phosphotransferase) domain 1"/>
    <property type="match status" value="1"/>
</dbReference>
<evidence type="ECO:0000259" key="6">
    <source>
        <dbReference type="PROSITE" id="PS50011"/>
    </source>
</evidence>
<dbReference type="InterPro" id="IPR008266">
    <property type="entry name" value="Tyr_kinase_AS"/>
</dbReference>
<dbReference type="PANTHER" id="PTHR43289">
    <property type="entry name" value="MITOGEN-ACTIVATED PROTEIN KINASE KINASE KINASE 20-RELATED"/>
    <property type="match status" value="1"/>
</dbReference>
<dbReference type="InterPro" id="IPR000719">
    <property type="entry name" value="Prot_kinase_dom"/>
</dbReference>
<dbReference type="OrthoDB" id="9801841at2"/>
<gene>
    <name evidence="7" type="ORF">C8N45_102280</name>
</gene>
<feature type="domain" description="Protein kinase" evidence="6">
    <location>
        <begin position="20"/>
        <end position="275"/>
    </location>
</feature>
<keyword evidence="3 7" id="KW-0418">Kinase</keyword>
<sequence>MTSPLPGDIFEVGQVLNNTYEIDKILGRGGTGEVYRARNKITGRLVAVKALNRQFSGNADYIELMKREEEMRAIQHPAVVRYTECSMSDGDHVFLVMDYVEGPPLSDVMARRRMDPRELLIIAHRVAEGLVATHAQGIIHRDLSPDNIILRDGDPAEATIIDFGIAKDTATGARTIVGSDFAGKYEYSAPEQLDGQVDEKSDLYALGATLLAAWRGETPFLGATPGEIIRRKQSPLDTDGVPAPLKDIIDRLTAPDAAVRPANAKALAGELDRILRPSEKQEKASKPKRRLVPALFGLVVLAGAAGWFGGFFDRFMTPPLPVAAPYQLDLSFAQDGPPTLTAHAPNEVIASQFRDAVSASLGAPPTGDITLATGQPSDAWPTNVATLIGLAARLKTGSVAIADQSAQVGGLAVDVPTKTAVIADLTAFATQAGWRVTSDIAAGPLRLSEKTLLAALDTTTGCGPLSVSGATDGNFAVSDPITIAGNLADAASNDVIRTALQPFVGERPITLNTQLLNPELCMIRQALVQAPTNIVSLSVADGETGERRLSGVFTTDENPVVDVMIPAQFGQAALWVMAVSADGSVFHVIPNAKNGQTRIDQLAPAENGLHRIRVLHDIDDFIANPDLLAVRIKNGDYGKSEVIAILSTEPLWDGRRPTQESVASTAQALEQTLANHPERLLGVASFIIDARP</sequence>
<dbReference type="GO" id="GO:0004674">
    <property type="term" value="F:protein serine/threonine kinase activity"/>
    <property type="evidence" value="ECO:0007669"/>
    <property type="project" value="UniProtKB-KW"/>
</dbReference>
<dbReference type="GO" id="GO:0005524">
    <property type="term" value="F:ATP binding"/>
    <property type="evidence" value="ECO:0007669"/>
    <property type="project" value="UniProtKB-UniRule"/>
</dbReference>
<evidence type="ECO:0000313" key="8">
    <source>
        <dbReference type="Proteomes" id="UP000244523"/>
    </source>
</evidence>
<keyword evidence="8" id="KW-1185">Reference proteome</keyword>
<feature type="binding site" evidence="5">
    <location>
        <position position="49"/>
    </location>
    <ligand>
        <name>ATP</name>
        <dbReference type="ChEBI" id="CHEBI:30616"/>
    </ligand>
</feature>
<evidence type="ECO:0000256" key="1">
    <source>
        <dbReference type="ARBA" id="ARBA00022679"/>
    </source>
</evidence>
<dbReference type="SUPFAM" id="SSF56112">
    <property type="entry name" value="Protein kinase-like (PK-like)"/>
    <property type="match status" value="1"/>
</dbReference>
<dbReference type="RefSeq" id="WP_108385414.1">
    <property type="nucleotide sequence ID" value="NZ_QBUD01000002.1"/>
</dbReference>
<keyword evidence="7" id="KW-0723">Serine/threonine-protein kinase</keyword>
<dbReference type="CDD" id="cd14014">
    <property type="entry name" value="STKc_PknB_like"/>
    <property type="match status" value="1"/>
</dbReference>
<accession>A0A2T6KM25</accession>
<comment type="caution">
    <text evidence="7">The sequence shown here is derived from an EMBL/GenBank/DDBJ whole genome shotgun (WGS) entry which is preliminary data.</text>
</comment>
<dbReference type="Gene3D" id="3.30.200.20">
    <property type="entry name" value="Phosphorylase Kinase, domain 1"/>
    <property type="match status" value="1"/>
</dbReference>
<dbReference type="Proteomes" id="UP000244523">
    <property type="component" value="Unassembled WGS sequence"/>
</dbReference>
<dbReference type="EMBL" id="QBUD01000002">
    <property type="protein sequence ID" value="PUB17268.1"/>
    <property type="molecule type" value="Genomic_DNA"/>
</dbReference>
<organism evidence="7 8">
    <name type="scientific">Yoonia sediminilitoris</name>
    <dbReference type="NCBI Taxonomy" id="1286148"/>
    <lineage>
        <taxon>Bacteria</taxon>
        <taxon>Pseudomonadati</taxon>
        <taxon>Pseudomonadota</taxon>
        <taxon>Alphaproteobacteria</taxon>
        <taxon>Rhodobacterales</taxon>
        <taxon>Paracoccaceae</taxon>
        <taxon>Yoonia</taxon>
    </lineage>
</organism>
<dbReference type="Pfam" id="PF00069">
    <property type="entry name" value="Pkinase"/>
    <property type="match status" value="1"/>
</dbReference>
<dbReference type="PROSITE" id="PS50011">
    <property type="entry name" value="PROTEIN_KINASE_DOM"/>
    <property type="match status" value="1"/>
</dbReference>
<dbReference type="PROSITE" id="PS00109">
    <property type="entry name" value="PROTEIN_KINASE_TYR"/>
    <property type="match status" value="1"/>
</dbReference>
<evidence type="ECO:0000313" key="7">
    <source>
        <dbReference type="EMBL" id="PUB17268.1"/>
    </source>
</evidence>
<evidence type="ECO:0000256" key="5">
    <source>
        <dbReference type="PROSITE-ProRule" id="PRU10141"/>
    </source>
</evidence>